<sequence>MVNIDWQKLRHRNQNILGFEQSLLSAVFLPLVEIDGETCILFEKRSPDLKVQPGEICFPGGRIDDSDISPSQAALRETIEELGLAPEDLSILAPLDIVVSPFSAIIYPFVGQIHNPQSIQINYSEVAEVFYVPLDYLMQQQPIEQKIILKVDFPEDYPFELVPGGKNYPYRDAIIPQQFYIWQDRIIWGLTARILHHFLSLVDTSSC</sequence>
<dbReference type="AlphaFoldDB" id="A0A0E4GAE6"/>
<comment type="cofactor">
    <cofactor evidence="1">
        <name>Mn(2+)</name>
        <dbReference type="ChEBI" id="CHEBI:29035"/>
    </cofactor>
</comment>
<evidence type="ECO:0000313" key="9">
    <source>
        <dbReference type="Proteomes" id="UP000045545"/>
    </source>
</evidence>
<evidence type="ECO:0000256" key="4">
    <source>
        <dbReference type="ARBA" id="ARBA00022801"/>
    </source>
</evidence>
<name>A0A0E4GAE6_9FIRM</name>
<reference evidence="8 9" key="1">
    <citation type="submission" date="2015-03" db="EMBL/GenBank/DDBJ databases">
        <authorList>
            <person name="Murphy D."/>
        </authorList>
    </citation>
    <scope>NUCLEOTIDE SEQUENCE [LARGE SCALE GENOMIC DNA]</scope>
    <source>
        <strain evidence="8 9">OL-4</strain>
    </source>
</reference>
<dbReference type="RefSeq" id="WP_046496630.1">
    <property type="nucleotide sequence ID" value="NZ_CGIH01000025.1"/>
</dbReference>
<dbReference type="InterPro" id="IPR045121">
    <property type="entry name" value="CoAse"/>
</dbReference>
<dbReference type="PANTHER" id="PTHR12992">
    <property type="entry name" value="NUDIX HYDROLASE"/>
    <property type="match status" value="1"/>
</dbReference>
<dbReference type="Gene3D" id="3.90.79.10">
    <property type="entry name" value="Nucleoside Triphosphate Pyrophosphohydrolase"/>
    <property type="match status" value="1"/>
</dbReference>
<feature type="domain" description="Nudix hydrolase" evidence="7">
    <location>
        <begin position="9"/>
        <end position="155"/>
    </location>
</feature>
<proteinExistence type="predicted"/>
<keyword evidence="3" id="KW-0479">Metal-binding</keyword>
<dbReference type="PROSITE" id="PS51462">
    <property type="entry name" value="NUDIX"/>
    <property type="match status" value="1"/>
</dbReference>
<evidence type="ECO:0000256" key="5">
    <source>
        <dbReference type="ARBA" id="ARBA00022842"/>
    </source>
</evidence>
<evidence type="ECO:0000256" key="1">
    <source>
        <dbReference type="ARBA" id="ARBA00001936"/>
    </source>
</evidence>
<organism evidence="8 9">
    <name type="scientific">Syntrophomonas zehnderi OL-4</name>
    <dbReference type="NCBI Taxonomy" id="690567"/>
    <lineage>
        <taxon>Bacteria</taxon>
        <taxon>Bacillati</taxon>
        <taxon>Bacillota</taxon>
        <taxon>Clostridia</taxon>
        <taxon>Eubacteriales</taxon>
        <taxon>Syntrophomonadaceae</taxon>
        <taxon>Syntrophomonas</taxon>
    </lineage>
</organism>
<gene>
    <name evidence="8" type="ORF">1227</name>
</gene>
<dbReference type="GO" id="GO:0010945">
    <property type="term" value="F:coenzyme A diphosphatase activity"/>
    <property type="evidence" value="ECO:0007669"/>
    <property type="project" value="InterPro"/>
</dbReference>
<evidence type="ECO:0000256" key="3">
    <source>
        <dbReference type="ARBA" id="ARBA00022723"/>
    </source>
</evidence>
<dbReference type="InterPro" id="IPR000086">
    <property type="entry name" value="NUDIX_hydrolase_dom"/>
</dbReference>
<dbReference type="Pfam" id="PF00293">
    <property type="entry name" value="NUDIX"/>
    <property type="match status" value="1"/>
</dbReference>
<protein>
    <submittedName>
        <fullName evidence="8">NUDIX hydrolase domain</fullName>
    </submittedName>
</protein>
<dbReference type="STRING" id="690567.1227"/>
<accession>A0A0E4GAE6</accession>
<keyword evidence="6" id="KW-0464">Manganese</keyword>
<dbReference type="Proteomes" id="UP000045545">
    <property type="component" value="Unassembled WGS sequence"/>
</dbReference>
<keyword evidence="4 8" id="KW-0378">Hydrolase</keyword>
<keyword evidence="5" id="KW-0460">Magnesium</keyword>
<dbReference type="PANTHER" id="PTHR12992:SF11">
    <property type="entry name" value="MITOCHONDRIAL COENZYME A DIPHOSPHATASE NUDT8"/>
    <property type="match status" value="1"/>
</dbReference>
<dbReference type="OrthoDB" id="9802805at2"/>
<dbReference type="GO" id="GO:0046872">
    <property type="term" value="F:metal ion binding"/>
    <property type="evidence" value="ECO:0007669"/>
    <property type="project" value="UniProtKB-KW"/>
</dbReference>
<evidence type="ECO:0000256" key="2">
    <source>
        <dbReference type="ARBA" id="ARBA00001946"/>
    </source>
</evidence>
<evidence type="ECO:0000256" key="6">
    <source>
        <dbReference type="ARBA" id="ARBA00023211"/>
    </source>
</evidence>
<dbReference type="InterPro" id="IPR015797">
    <property type="entry name" value="NUDIX_hydrolase-like_dom_sf"/>
</dbReference>
<keyword evidence="9" id="KW-1185">Reference proteome</keyword>
<dbReference type="CDD" id="cd03426">
    <property type="entry name" value="NUDIX_CoAse_Nudt7"/>
    <property type="match status" value="1"/>
</dbReference>
<dbReference type="SUPFAM" id="SSF55811">
    <property type="entry name" value="Nudix"/>
    <property type="match status" value="1"/>
</dbReference>
<dbReference type="EMBL" id="CGIH01000025">
    <property type="protein sequence ID" value="CFX44427.1"/>
    <property type="molecule type" value="Genomic_DNA"/>
</dbReference>
<comment type="cofactor">
    <cofactor evidence="2">
        <name>Mg(2+)</name>
        <dbReference type="ChEBI" id="CHEBI:18420"/>
    </cofactor>
</comment>
<evidence type="ECO:0000259" key="7">
    <source>
        <dbReference type="PROSITE" id="PS51462"/>
    </source>
</evidence>
<evidence type="ECO:0000313" key="8">
    <source>
        <dbReference type="EMBL" id="CFX44427.1"/>
    </source>
</evidence>